<feature type="transmembrane region" description="Helical" evidence="1">
    <location>
        <begin position="43"/>
        <end position="59"/>
    </location>
</feature>
<dbReference type="Proteomes" id="UP000286063">
    <property type="component" value="Unassembled WGS sequence"/>
</dbReference>
<evidence type="ECO:0000256" key="1">
    <source>
        <dbReference type="SAM" id="Phobius"/>
    </source>
</evidence>
<comment type="caution">
    <text evidence="2">The sequence shown here is derived from an EMBL/GenBank/DDBJ whole genome shotgun (WGS) entry which is preliminary data.</text>
</comment>
<feature type="transmembrane region" description="Helical" evidence="1">
    <location>
        <begin position="5"/>
        <end position="23"/>
    </location>
</feature>
<protein>
    <submittedName>
        <fullName evidence="2">Uncharacterized protein</fullName>
    </submittedName>
</protein>
<dbReference type="EMBL" id="QSCR01000088">
    <property type="protein sequence ID" value="RGY10263.1"/>
    <property type="molecule type" value="Genomic_DNA"/>
</dbReference>
<sequence>MKKLVFYYLFVGLPALLMLVSTSRTIIEYGSFPFTGSLLSQKFYFNWCLLMCSVILRDIKDKNHLVPYVKLYHYILNIHVVKNAIIARMGIARGNNTK</sequence>
<organism evidence="2 3">
    <name type="scientific">Butyricimonas virosa</name>
    <dbReference type="NCBI Taxonomy" id="544645"/>
    <lineage>
        <taxon>Bacteria</taxon>
        <taxon>Pseudomonadati</taxon>
        <taxon>Bacteroidota</taxon>
        <taxon>Bacteroidia</taxon>
        <taxon>Bacteroidales</taxon>
        <taxon>Odoribacteraceae</taxon>
        <taxon>Butyricimonas</taxon>
    </lineage>
</organism>
<evidence type="ECO:0000313" key="3">
    <source>
        <dbReference type="Proteomes" id="UP000286063"/>
    </source>
</evidence>
<reference evidence="2 3" key="1">
    <citation type="submission" date="2018-08" db="EMBL/GenBank/DDBJ databases">
        <title>A genome reference for cultivated species of the human gut microbiota.</title>
        <authorList>
            <person name="Zou Y."/>
            <person name="Xue W."/>
            <person name="Luo G."/>
        </authorList>
    </citation>
    <scope>NUCLEOTIDE SEQUENCE [LARGE SCALE GENOMIC DNA]</scope>
    <source>
        <strain evidence="2 3">OF02-7</strain>
    </source>
</reference>
<accession>A0A413IH66</accession>
<keyword evidence="1" id="KW-1133">Transmembrane helix</keyword>
<keyword evidence="1" id="KW-0812">Transmembrane</keyword>
<keyword evidence="1" id="KW-0472">Membrane</keyword>
<evidence type="ECO:0000313" key="2">
    <source>
        <dbReference type="EMBL" id="RGY10263.1"/>
    </source>
</evidence>
<proteinExistence type="predicted"/>
<dbReference type="AlphaFoldDB" id="A0A413IH66"/>
<gene>
    <name evidence="2" type="ORF">DXA50_20425</name>
</gene>
<name>A0A413IH66_9BACT</name>